<dbReference type="HOGENOM" id="CLU_072799_0_3_6"/>
<accession>D8MKZ5</accession>
<dbReference type="Proteomes" id="UP000008793">
    <property type="component" value="Chromosome"/>
</dbReference>
<dbReference type="EMBL" id="FP236843">
    <property type="protein sequence ID" value="CAX57801.1"/>
    <property type="molecule type" value="Genomic_DNA"/>
</dbReference>
<proteinExistence type="inferred from homology"/>
<dbReference type="Pfam" id="PF04519">
    <property type="entry name" value="Bactofilin"/>
    <property type="match status" value="1"/>
</dbReference>
<reference evidence="3 4" key="1">
    <citation type="journal article" date="2010" name="BMC Genomics">
        <title>Genome comparison of the epiphytic bacteria Erwinia billingiae and E. tasmaniensis with the pear pathogen E. pyrifoliae.</title>
        <authorList>
            <person name="Kube M."/>
            <person name="Migdoll A.M."/>
            <person name="Gehring I."/>
            <person name="Heitmann K."/>
            <person name="Mayer Y."/>
            <person name="Kuhl H."/>
            <person name="Knaust F."/>
            <person name="Geider K."/>
            <person name="Reinhardt R."/>
        </authorList>
    </citation>
    <scope>NUCLEOTIDE SEQUENCE [LARGE SCALE GENOMIC DNA]</scope>
    <source>
        <strain evidence="3 4">Eb661</strain>
    </source>
</reference>
<dbReference type="STRING" id="634500.EbC_02700"/>
<name>D8MKZ5_ERWBE</name>
<dbReference type="PANTHER" id="PTHR35024:SF4">
    <property type="entry name" value="POLYMER-FORMING CYTOSKELETAL PROTEIN"/>
    <property type="match status" value="1"/>
</dbReference>
<feature type="compositionally biased region" description="Basic and acidic residues" evidence="2">
    <location>
        <begin position="170"/>
        <end position="180"/>
    </location>
</feature>
<organism evidence="4">
    <name type="scientific">Erwinia billingiae (strain Eb661)</name>
    <dbReference type="NCBI Taxonomy" id="634500"/>
    <lineage>
        <taxon>Bacteria</taxon>
        <taxon>Pseudomonadati</taxon>
        <taxon>Pseudomonadota</taxon>
        <taxon>Gammaproteobacteria</taxon>
        <taxon>Enterobacterales</taxon>
        <taxon>Erwiniaceae</taxon>
        <taxon>Erwinia</taxon>
    </lineage>
</organism>
<dbReference type="KEGG" id="ebi:EbC_02700"/>
<keyword evidence="4" id="KW-1185">Reference proteome</keyword>
<dbReference type="InterPro" id="IPR007607">
    <property type="entry name" value="BacA/B"/>
</dbReference>
<evidence type="ECO:0000313" key="3">
    <source>
        <dbReference type="EMBL" id="CAX57801.1"/>
    </source>
</evidence>
<gene>
    <name evidence="3" type="ordered locus">EbC_02700</name>
</gene>
<feature type="region of interest" description="Disordered" evidence="2">
    <location>
        <begin position="144"/>
        <end position="180"/>
    </location>
</feature>
<evidence type="ECO:0000256" key="1">
    <source>
        <dbReference type="ARBA" id="ARBA00044755"/>
    </source>
</evidence>
<sequence length="180" mass="18990">MFNFNKKETDSPVNGSVDTASLLAPKAALELADESATAKETRISSGSKLTGEIINEANISINGQIVGDIVSKKTVQIGQEGKVNGKVSSLKVVVNGSLKGCCYAKSVTILSRGRIEGDVYAEDFSIEKGGVFIGNSHVLDENRLPDKASTAARTKPEISELMPPAPGKNINKERGDKAAK</sequence>
<dbReference type="eggNOG" id="COG1664">
    <property type="taxonomic scope" value="Bacteria"/>
</dbReference>
<comment type="similarity">
    <text evidence="1">Belongs to the bactofilin family.</text>
</comment>
<protein>
    <submittedName>
        <fullName evidence="3">Uncharacterized conserved protein</fullName>
    </submittedName>
</protein>
<dbReference type="RefSeq" id="WP_013200308.1">
    <property type="nucleotide sequence ID" value="NC_014306.1"/>
</dbReference>
<evidence type="ECO:0000256" key="2">
    <source>
        <dbReference type="SAM" id="MobiDB-lite"/>
    </source>
</evidence>
<dbReference type="AlphaFoldDB" id="D8MKZ5"/>
<dbReference type="GeneID" id="90514507"/>
<dbReference type="PANTHER" id="PTHR35024">
    <property type="entry name" value="HYPOTHETICAL CYTOSOLIC PROTEIN"/>
    <property type="match status" value="1"/>
</dbReference>
<evidence type="ECO:0000313" key="4">
    <source>
        <dbReference type="Proteomes" id="UP000008793"/>
    </source>
</evidence>